<organism evidence="4 5">
    <name type="scientific">Imperialibacter roseus</name>
    <dbReference type="NCBI Taxonomy" id="1324217"/>
    <lineage>
        <taxon>Bacteria</taxon>
        <taxon>Pseudomonadati</taxon>
        <taxon>Bacteroidota</taxon>
        <taxon>Cytophagia</taxon>
        <taxon>Cytophagales</taxon>
        <taxon>Flammeovirgaceae</taxon>
        <taxon>Imperialibacter</taxon>
    </lineage>
</organism>
<dbReference type="PANTHER" id="PTHR30273">
    <property type="entry name" value="PERIPLASMIC SIGNAL SENSOR AND SIGMA FACTOR ACTIVATOR FECR-RELATED"/>
    <property type="match status" value="1"/>
</dbReference>
<accession>A0ABZ0IX83</accession>
<dbReference type="PIRSF" id="PIRSF018266">
    <property type="entry name" value="FecR"/>
    <property type="match status" value="1"/>
</dbReference>
<name>A0ABZ0IX83_9BACT</name>
<evidence type="ECO:0000313" key="4">
    <source>
        <dbReference type="EMBL" id="WOK09658.1"/>
    </source>
</evidence>
<dbReference type="Pfam" id="PF04773">
    <property type="entry name" value="FecR"/>
    <property type="match status" value="1"/>
</dbReference>
<keyword evidence="5" id="KW-1185">Reference proteome</keyword>
<gene>
    <name evidence="4" type="ORF">RT717_13525</name>
</gene>
<keyword evidence="1" id="KW-0472">Membrane</keyword>
<evidence type="ECO:0000259" key="2">
    <source>
        <dbReference type="Pfam" id="PF04773"/>
    </source>
</evidence>
<sequence>MNYSEYTVEQFLQDQYFTNWVLRPSRESDRFWQDWIRQNQEKLPQIELAREIILSTTYKNEHVLSEEDSSSILENIMRAQADLGNDQIGTGFAWRQLFRVAAVVAIVASVAIYFMVPGKKEPEVVQVIPSTVIKTAELGQKRTVGLPDGTIVKLNAGSSLSYLQPFEGRERKVVLEGEAFFEVTKDENRPFVIDAGGLTTTVLGTSFNISSYDEAGSVKVSVLSGVVEVKSRRGQKEVLYPDMMGVLYKDTENLNKTTFNEKEEFGWKDGIIYFKNNPLKEVFRRLEKWYGVSIKLDSDKILQGTYTGEFKNASLEKVLEGICYTSQLTYSVENEEITIKLQTN</sequence>
<dbReference type="InterPro" id="IPR006860">
    <property type="entry name" value="FecR"/>
</dbReference>
<proteinExistence type="predicted"/>
<keyword evidence="1" id="KW-0812">Transmembrane</keyword>
<protein>
    <submittedName>
        <fullName evidence="4">DUF4974 domain-containing protein</fullName>
    </submittedName>
</protein>
<dbReference type="RefSeq" id="WP_317492270.1">
    <property type="nucleotide sequence ID" value="NZ_CP136051.1"/>
</dbReference>
<dbReference type="Gene3D" id="3.55.50.30">
    <property type="match status" value="1"/>
</dbReference>
<reference evidence="4 5" key="1">
    <citation type="journal article" date="2023" name="Microbiol. Resour. Announc.">
        <title>Complete Genome Sequence of Imperialibacter roseus strain P4T.</title>
        <authorList>
            <person name="Tizabi D.R."/>
            <person name="Bachvaroff T."/>
            <person name="Hill R.T."/>
        </authorList>
    </citation>
    <scope>NUCLEOTIDE SEQUENCE [LARGE SCALE GENOMIC DNA]</scope>
    <source>
        <strain evidence="4 5">P4T</strain>
    </source>
</reference>
<feature type="transmembrane region" description="Helical" evidence="1">
    <location>
        <begin position="97"/>
        <end position="116"/>
    </location>
</feature>
<evidence type="ECO:0000256" key="1">
    <source>
        <dbReference type="SAM" id="Phobius"/>
    </source>
</evidence>
<dbReference type="PANTHER" id="PTHR30273:SF2">
    <property type="entry name" value="PROTEIN FECR"/>
    <property type="match status" value="1"/>
</dbReference>
<dbReference type="Proteomes" id="UP001302349">
    <property type="component" value="Chromosome"/>
</dbReference>
<evidence type="ECO:0000313" key="5">
    <source>
        <dbReference type="Proteomes" id="UP001302349"/>
    </source>
</evidence>
<evidence type="ECO:0000259" key="3">
    <source>
        <dbReference type="Pfam" id="PF16344"/>
    </source>
</evidence>
<dbReference type="Pfam" id="PF16344">
    <property type="entry name" value="FecR_C"/>
    <property type="match status" value="1"/>
</dbReference>
<dbReference type="Gene3D" id="2.60.120.1440">
    <property type="match status" value="1"/>
</dbReference>
<dbReference type="InterPro" id="IPR012373">
    <property type="entry name" value="Ferrdict_sens_TM"/>
</dbReference>
<feature type="domain" description="FecR protein" evidence="2">
    <location>
        <begin position="133"/>
        <end position="228"/>
    </location>
</feature>
<feature type="domain" description="Protein FecR C-terminal" evidence="3">
    <location>
        <begin position="272"/>
        <end position="339"/>
    </location>
</feature>
<dbReference type="InterPro" id="IPR032508">
    <property type="entry name" value="FecR_C"/>
</dbReference>
<keyword evidence="1" id="KW-1133">Transmembrane helix</keyword>
<dbReference type="EMBL" id="CP136051">
    <property type="protein sequence ID" value="WOK09658.1"/>
    <property type="molecule type" value="Genomic_DNA"/>
</dbReference>